<dbReference type="AlphaFoldDB" id="A0AAW2DPF2"/>
<protein>
    <submittedName>
        <fullName evidence="2">Uncharacterized protein</fullName>
    </submittedName>
</protein>
<gene>
    <name evidence="2" type="ORF">SO802_005999</name>
</gene>
<accession>A0AAW2DPF2</accession>
<feature type="compositionally biased region" description="Acidic residues" evidence="1">
    <location>
        <begin position="50"/>
        <end position="86"/>
    </location>
</feature>
<evidence type="ECO:0000256" key="1">
    <source>
        <dbReference type="SAM" id="MobiDB-lite"/>
    </source>
</evidence>
<evidence type="ECO:0000313" key="3">
    <source>
        <dbReference type="Proteomes" id="UP001459277"/>
    </source>
</evidence>
<evidence type="ECO:0000313" key="2">
    <source>
        <dbReference type="EMBL" id="KAL0010891.1"/>
    </source>
</evidence>
<reference evidence="2 3" key="1">
    <citation type="submission" date="2024-01" db="EMBL/GenBank/DDBJ databases">
        <title>A telomere-to-telomere, gap-free genome of sweet tea (Lithocarpus litseifolius).</title>
        <authorList>
            <person name="Zhou J."/>
        </authorList>
    </citation>
    <scope>NUCLEOTIDE SEQUENCE [LARGE SCALE GENOMIC DNA]</scope>
    <source>
        <strain evidence="2">Zhou-2022a</strain>
        <tissue evidence="2">Leaf</tissue>
    </source>
</reference>
<dbReference type="EMBL" id="JAZDWU010000002">
    <property type="protein sequence ID" value="KAL0010891.1"/>
    <property type="molecule type" value="Genomic_DNA"/>
</dbReference>
<feature type="compositionally biased region" description="Basic and acidic residues" evidence="1">
    <location>
        <begin position="87"/>
        <end position="97"/>
    </location>
</feature>
<proteinExistence type="predicted"/>
<keyword evidence="3" id="KW-1185">Reference proteome</keyword>
<feature type="region of interest" description="Disordered" evidence="1">
    <location>
        <begin position="30"/>
        <end position="115"/>
    </location>
</feature>
<sequence>MDLNAMTTLLGDAILNVKEEEYYEACQHTLKSPYEARTDDKNDEGGGAPSDDDEGTSSEDDNSGDSNSDDSEDSDDGDNSSDESDSEGSKSEDYDSRDNEDEDAGAFYEDNSYDDVDYYEGDIDDDVEAISGDYDEYLYRRPLDWSCITDASSKSSPQYDRHGKEILKLGSFHNLEFGLLTVYTDEEDDVAARLATLDKNLMIHNFRNLTLEDLKDEDERMEGSESEYFPQYVHLSNKGRQDLFGEWMDSIELLDGYAFDKPTDMEVDGESPDYTDEDPRILMLKEEGTHWEPTTIIESITELKN</sequence>
<dbReference type="Proteomes" id="UP001459277">
    <property type="component" value="Unassembled WGS sequence"/>
</dbReference>
<feature type="compositionally biased region" description="Basic and acidic residues" evidence="1">
    <location>
        <begin position="34"/>
        <end position="44"/>
    </location>
</feature>
<name>A0AAW2DPF2_9ROSI</name>
<comment type="caution">
    <text evidence="2">The sequence shown here is derived from an EMBL/GenBank/DDBJ whole genome shotgun (WGS) entry which is preliminary data.</text>
</comment>
<organism evidence="2 3">
    <name type="scientific">Lithocarpus litseifolius</name>
    <dbReference type="NCBI Taxonomy" id="425828"/>
    <lineage>
        <taxon>Eukaryota</taxon>
        <taxon>Viridiplantae</taxon>
        <taxon>Streptophyta</taxon>
        <taxon>Embryophyta</taxon>
        <taxon>Tracheophyta</taxon>
        <taxon>Spermatophyta</taxon>
        <taxon>Magnoliopsida</taxon>
        <taxon>eudicotyledons</taxon>
        <taxon>Gunneridae</taxon>
        <taxon>Pentapetalae</taxon>
        <taxon>rosids</taxon>
        <taxon>fabids</taxon>
        <taxon>Fagales</taxon>
        <taxon>Fagaceae</taxon>
        <taxon>Lithocarpus</taxon>
    </lineage>
</organism>